<dbReference type="InterPro" id="IPR043429">
    <property type="entry name" value="ArtM/GltK/GlnP/TcyL/YhdX-like"/>
</dbReference>
<keyword evidence="7 9" id="KW-1133">Transmembrane helix</keyword>
<dbReference type="SUPFAM" id="SSF161098">
    <property type="entry name" value="MetI-like"/>
    <property type="match status" value="1"/>
</dbReference>
<reference evidence="11 12" key="1">
    <citation type="submission" date="2018-06" db="EMBL/GenBank/DDBJ databases">
        <title>Draft genome sequence of Burkholderia reimsis strain BE51 isolated from a French agricultural soil.</title>
        <authorList>
            <person name="Esmaeel Q."/>
        </authorList>
    </citation>
    <scope>NUCLEOTIDE SEQUENCE [LARGE SCALE GENOMIC DNA]</scope>
    <source>
        <strain evidence="11 12">BE51</strain>
    </source>
</reference>
<dbReference type="Gene3D" id="1.10.3720.10">
    <property type="entry name" value="MetI-like"/>
    <property type="match status" value="1"/>
</dbReference>
<comment type="similarity">
    <text evidence="2">Belongs to the binding-protein-dependent transport system permease family. HisMQ subfamily.</text>
</comment>
<dbReference type="Proteomes" id="UP000252458">
    <property type="component" value="Unassembled WGS sequence"/>
</dbReference>
<feature type="transmembrane region" description="Helical" evidence="9">
    <location>
        <begin position="20"/>
        <end position="41"/>
    </location>
</feature>
<evidence type="ECO:0000256" key="4">
    <source>
        <dbReference type="ARBA" id="ARBA00022475"/>
    </source>
</evidence>
<evidence type="ECO:0000256" key="7">
    <source>
        <dbReference type="ARBA" id="ARBA00022989"/>
    </source>
</evidence>
<protein>
    <submittedName>
        <fullName evidence="11">ABC transporter permease</fullName>
    </submittedName>
</protein>
<evidence type="ECO:0000313" key="11">
    <source>
        <dbReference type="EMBL" id="RBB40345.1"/>
    </source>
</evidence>
<dbReference type="NCBIfam" id="TIGR01726">
    <property type="entry name" value="HEQRo_perm_3TM"/>
    <property type="match status" value="1"/>
</dbReference>
<evidence type="ECO:0000256" key="5">
    <source>
        <dbReference type="ARBA" id="ARBA00022519"/>
    </source>
</evidence>
<sequence>MDLQFTYDTLLALLGGVPLTLQLASASLMAGLMLAVMLAAMRVSGSAPLNALAGAYIFVFRGTPLLVQIFLIYYGPGQFRWIQESVLWPFLREPYYCALLSLSLCTAAYSGEIIRGGLLSVPHGQIEAAQACGMPFLLRWRRIVLPLALRQALPAYGNEVVTMVKSTSLVSIITLMEVTGIAARIIGETYRTLDVFVIAGAIYLTLNLLLTMLVARIETALRPDSRPMRLDPIEPTAVAPFEDRG</sequence>
<keyword evidence="3 9" id="KW-0813">Transport</keyword>
<dbReference type="AlphaFoldDB" id="A0A365QXB0"/>
<keyword evidence="12" id="KW-1185">Reference proteome</keyword>
<feature type="transmembrane region" description="Helical" evidence="9">
    <location>
        <begin position="53"/>
        <end position="75"/>
    </location>
</feature>
<feature type="transmembrane region" description="Helical" evidence="9">
    <location>
        <begin position="193"/>
        <end position="215"/>
    </location>
</feature>
<dbReference type="InterPro" id="IPR000515">
    <property type="entry name" value="MetI-like"/>
</dbReference>
<accession>A0A365QXB0</accession>
<proteinExistence type="inferred from homology"/>
<organism evidence="11 12">
    <name type="scientific">Burkholderia reimsis</name>
    <dbReference type="NCBI Taxonomy" id="2234132"/>
    <lineage>
        <taxon>Bacteria</taxon>
        <taxon>Pseudomonadati</taxon>
        <taxon>Pseudomonadota</taxon>
        <taxon>Betaproteobacteria</taxon>
        <taxon>Burkholderiales</taxon>
        <taxon>Burkholderiaceae</taxon>
        <taxon>Burkholderia</taxon>
    </lineage>
</organism>
<keyword evidence="8 9" id="KW-0472">Membrane</keyword>
<dbReference type="RefSeq" id="WP_113045400.1">
    <property type="nucleotide sequence ID" value="NZ_QMFZ01000007.1"/>
</dbReference>
<dbReference type="PROSITE" id="PS50928">
    <property type="entry name" value="ABC_TM1"/>
    <property type="match status" value="1"/>
</dbReference>
<gene>
    <name evidence="11" type="ORF">DPV79_10720</name>
</gene>
<dbReference type="InterPro" id="IPR035906">
    <property type="entry name" value="MetI-like_sf"/>
</dbReference>
<name>A0A365QXB0_9BURK</name>
<comment type="subcellular location">
    <subcellularLocation>
        <location evidence="1">Cell inner membrane</location>
        <topology evidence="1">Multi-pass membrane protein</topology>
    </subcellularLocation>
    <subcellularLocation>
        <location evidence="9">Cell membrane</location>
        <topology evidence="9">Multi-pass membrane protein</topology>
    </subcellularLocation>
</comment>
<dbReference type="Pfam" id="PF00528">
    <property type="entry name" value="BPD_transp_1"/>
    <property type="match status" value="1"/>
</dbReference>
<dbReference type="GO" id="GO:0022857">
    <property type="term" value="F:transmembrane transporter activity"/>
    <property type="evidence" value="ECO:0007669"/>
    <property type="project" value="InterPro"/>
</dbReference>
<keyword evidence="6 9" id="KW-0812">Transmembrane</keyword>
<evidence type="ECO:0000313" key="12">
    <source>
        <dbReference type="Proteomes" id="UP000252458"/>
    </source>
</evidence>
<feature type="domain" description="ABC transmembrane type-1" evidence="10">
    <location>
        <begin position="17"/>
        <end position="214"/>
    </location>
</feature>
<evidence type="ECO:0000256" key="8">
    <source>
        <dbReference type="ARBA" id="ARBA00023136"/>
    </source>
</evidence>
<dbReference type="GO" id="GO:0043190">
    <property type="term" value="C:ATP-binding cassette (ABC) transporter complex"/>
    <property type="evidence" value="ECO:0007669"/>
    <property type="project" value="InterPro"/>
</dbReference>
<dbReference type="GO" id="GO:0006865">
    <property type="term" value="P:amino acid transport"/>
    <property type="evidence" value="ECO:0007669"/>
    <property type="project" value="TreeGrafter"/>
</dbReference>
<evidence type="ECO:0000256" key="3">
    <source>
        <dbReference type="ARBA" id="ARBA00022448"/>
    </source>
</evidence>
<evidence type="ECO:0000256" key="1">
    <source>
        <dbReference type="ARBA" id="ARBA00004429"/>
    </source>
</evidence>
<evidence type="ECO:0000256" key="2">
    <source>
        <dbReference type="ARBA" id="ARBA00010072"/>
    </source>
</evidence>
<dbReference type="InterPro" id="IPR010065">
    <property type="entry name" value="AA_ABC_transptr_permease_3TM"/>
</dbReference>
<evidence type="ECO:0000259" key="10">
    <source>
        <dbReference type="PROSITE" id="PS50928"/>
    </source>
</evidence>
<dbReference type="EMBL" id="QMFZ01000007">
    <property type="protein sequence ID" value="RBB40345.1"/>
    <property type="molecule type" value="Genomic_DNA"/>
</dbReference>
<comment type="caution">
    <text evidence="11">The sequence shown here is derived from an EMBL/GenBank/DDBJ whole genome shotgun (WGS) entry which is preliminary data.</text>
</comment>
<dbReference type="PANTHER" id="PTHR30614:SF10">
    <property type="entry name" value="ARGININE ABC TRANSPORTER PERMEASE PROTEIN ARTM"/>
    <property type="match status" value="1"/>
</dbReference>
<evidence type="ECO:0000256" key="6">
    <source>
        <dbReference type="ARBA" id="ARBA00022692"/>
    </source>
</evidence>
<evidence type="ECO:0000256" key="9">
    <source>
        <dbReference type="RuleBase" id="RU363032"/>
    </source>
</evidence>
<dbReference type="PANTHER" id="PTHR30614">
    <property type="entry name" value="MEMBRANE COMPONENT OF AMINO ACID ABC TRANSPORTER"/>
    <property type="match status" value="1"/>
</dbReference>
<dbReference type="CDD" id="cd06261">
    <property type="entry name" value="TM_PBP2"/>
    <property type="match status" value="1"/>
</dbReference>
<keyword evidence="5" id="KW-0997">Cell inner membrane</keyword>
<keyword evidence="4" id="KW-1003">Cell membrane</keyword>